<dbReference type="InterPro" id="IPR013517">
    <property type="entry name" value="FG-GAP"/>
</dbReference>
<evidence type="ECO:0000313" key="4">
    <source>
        <dbReference type="Proteomes" id="UP001595607"/>
    </source>
</evidence>
<evidence type="ECO:0000256" key="1">
    <source>
        <dbReference type="ARBA" id="ARBA00022729"/>
    </source>
</evidence>
<sequence length="527" mass="55216">MTTAPPPAGPSGPVQQAEAADFAEEAVLRGLTHRTAYTPAVGPMERQYAGGAASGDVDGDDDLDLVVVGGDGHANRLYLNNGSGSFTESAAAAGIAFTKSATENHPHSGPALADMDGDGDLDLFLGGLGGAPSMIFENDGSGAFSDATAGSGLEFMTSVNSISAAFGDYDLDGDLDLALAHWGTPRDQDFPGETETLWRNDSDSSGIRFTAVSAPANISAGLDLGSTVGVLGEDHDYSFAPSFVDLDGDRYPELLMVADFGTSNVFRNNGDGTFSKMTDRAVINDSNGMGSAVGDYDRDGDFDWFVSSINGNRLYENTDGDFATSSVYLDIESGGWGWGSCFADFNADGYTDIYQTNGWFANDPPGASDYQTDPSHLWMNSGGRGFSDLAGASNMLDRKQGRAVVCDDFTGDGAVDALLLTYDQQQQQYLWVNQQTDHNFLKVRLEGLPPNTQGIGARVAVSAGGATQYGLVTINSGFTAHGSTEQLFGLGDADTVSGVEVIWPDGLTSIIANPAANSTLTIRHPSL</sequence>
<dbReference type="SUPFAM" id="SSF69318">
    <property type="entry name" value="Integrin alpha N-terminal domain"/>
    <property type="match status" value="1"/>
</dbReference>
<reference evidence="4" key="1">
    <citation type="journal article" date="2019" name="Int. J. Syst. Evol. Microbiol.">
        <title>The Global Catalogue of Microorganisms (GCM) 10K type strain sequencing project: providing services to taxonomists for standard genome sequencing and annotation.</title>
        <authorList>
            <consortium name="The Broad Institute Genomics Platform"/>
            <consortium name="The Broad Institute Genome Sequencing Center for Infectious Disease"/>
            <person name="Wu L."/>
            <person name="Ma J."/>
        </authorList>
    </citation>
    <scope>NUCLEOTIDE SEQUENCE [LARGE SCALE GENOMIC DNA]</scope>
    <source>
        <strain evidence="4">KCTC 22245</strain>
    </source>
</reference>
<protein>
    <submittedName>
        <fullName evidence="3">CRTAC1 family protein</fullName>
    </submittedName>
</protein>
<gene>
    <name evidence="3" type="ORF">ACFONP_11450</name>
</gene>
<dbReference type="Pfam" id="PF13517">
    <property type="entry name" value="FG-GAP_3"/>
    <property type="match status" value="2"/>
</dbReference>
<name>A0ABV7MF34_9PROT</name>
<evidence type="ECO:0000313" key="3">
    <source>
        <dbReference type="EMBL" id="MFC3303345.1"/>
    </source>
</evidence>
<proteinExistence type="predicted"/>
<dbReference type="Proteomes" id="UP001595607">
    <property type="component" value="Unassembled WGS sequence"/>
</dbReference>
<dbReference type="RefSeq" id="WP_189575821.1">
    <property type="nucleotide sequence ID" value="NZ_BMXU01000002.1"/>
</dbReference>
<keyword evidence="1" id="KW-0732">Signal</keyword>
<accession>A0ABV7MF34</accession>
<dbReference type="EMBL" id="JBHRVA010000003">
    <property type="protein sequence ID" value="MFC3303345.1"/>
    <property type="molecule type" value="Genomic_DNA"/>
</dbReference>
<dbReference type="InterPro" id="IPR028994">
    <property type="entry name" value="Integrin_alpha_N"/>
</dbReference>
<dbReference type="Gene3D" id="2.130.10.130">
    <property type="entry name" value="Integrin alpha, N-terminal"/>
    <property type="match status" value="2"/>
</dbReference>
<dbReference type="PANTHER" id="PTHR16026">
    <property type="entry name" value="CARTILAGE ACIDIC PROTEIN 1"/>
    <property type="match status" value="1"/>
</dbReference>
<dbReference type="InterPro" id="IPR027039">
    <property type="entry name" value="Crtac1"/>
</dbReference>
<comment type="caution">
    <text evidence="3">The sequence shown here is derived from an EMBL/GenBank/DDBJ whole genome shotgun (WGS) entry which is preliminary data.</text>
</comment>
<dbReference type="InterPro" id="IPR011519">
    <property type="entry name" value="UnbV_ASPIC"/>
</dbReference>
<dbReference type="PANTHER" id="PTHR16026:SF0">
    <property type="entry name" value="CARTILAGE ACIDIC PROTEIN 1"/>
    <property type="match status" value="1"/>
</dbReference>
<organism evidence="3 4">
    <name type="scientific">Parvularcula lutaonensis</name>
    <dbReference type="NCBI Taxonomy" id="491923"/>
    <lineage>
        <taxon>Bacteria</taxon>
        <taxon>Pseudomonadati</taxon>
        <taxon>Pseudomonadota</taxon>
        <taxon>Alphaproteobacteria</taxon>
        <taxon>Parvularculales</taxon>
        <taxon>Parvularculaceae</taxon>
        <taxon>Parvularcula</taxon>
    </lineage>
</organism>
<keyword evidence="4" id="KW-1185">Reference proteome</keyword>
<evidence type="ECO:0000259" key="2">
    <source>
        <dbReference type="Pfam" id="PF07593"/>
    </source>
</evidence>
<feature type="domain" description="ASPIC/UnbV" evidence="2">
    <location>
        <begin position="454"/>
        <end position="521"/>
    </location>
</feature>
<dbReference type="Pfam" id="PF07593">
    <property type="entry name" value="UnbV_ASPIC"/>
    <property type="match status" value="1"/>
</dbReference>